<evidence type="ECO:0000256" key="1">
    <source>
        <dbReference type="SAM" id="Phobius"/>
    </source>
</evidence>
<keyword evidence="3" id="KW-1185">Reference proteome</keyword>
<dbReference type="Gene3D" id="3.90.550.10">
    <property type="entry name" value="Spore Coat Polysaccharide Biosynthesis Protein SpsA, Chain A"/>
    <property type="match status" value="1"/>
</dbReference>
<dbReference type="Proteomes" id="UP000267464">
    <property type="component" value="Unassembled WGS sequence"/>
</dbReference>
<name>A0A3N7HYQ6_9BURK</name>
<evidence type="ECO:0008006" key="4">
    <source>
        <dbReference type="Google" id="ProtNLM"/>
    </source>
</evidence>
<keyword evidence="1" id="KW-0472">Membrane</keyword>
<keyword evidence="1" id="KW-0812">Transmembrane</keyword>
<dbReference type="EMBL" id="QUSW01000001">
    <property type="protein sequence ID" value="RQP26566.1"/>
    <property type="molecule type" value="Genomic_DNA"/>
</dbReference>
<reference evidence="2 3" key="2">
    <citation type="submission" date="2018-12" db="EMBL/GenBank/DDBJ databases">
        <title>Rhizobacter gummiphilus sp. nov., a rubber-degrading bacterium isolated from the soil of a botanical garden in Japan.</title>
        <authorList>
            <person name="Shunsuke S.S."/>
        </authorList>
    </citation>
    <scope>NUCLEOTIDE SEQUENCE [LARGE SCALE GENOMIC DNA]</scope>
    <source>
        <strain evidence="2 3">S-16</strain>
    </source>
</reference>
<proteinExistence type="predicted"/>
<dbReference type="AlphaFoldDB" id="A0A3N7HYQ6"/>
<feature type="transmembrane region" description="Helical" evidence="1">
    <location>
        <begin position="43"/>
        <end position="65"/>
    </location>
</feature>
<accession>A0A3N7HYQ6</accession>
<sequence>MRCECVPHHSDENGSSTHRCMRIAWVLLAEITQLWSGLTMSSIALFALAGTSLALALHAFVTYPLSLYLLRRWQRAAQVPVKWLRPVPATRHALCLYATEATGLPRPMLDQLRTLRQRYPRLQMLLCADGELPALAEAGEALAACRVEVCATPMVRGKSHAMNLLARRTPADVLVFANAGVALDAQLIDKLEAHFADREIGCVCATLEAAPGDGALLGYRRIDAWIRALESDTGSTVGANGSLFAVRAALYHPAPDHALHDMYVSLMVLCGGHRVVCAGDLRVQPVPAGRGATFRLRRDMAYNALCVHRLMWSMLARLDALTLYKYVSHKLLRWFSGYLVAVALGSVVIGQALSGHFMPAAVLASGVALVWVLGEQLRLPPFAQAFDALSALGGTGLGAAHALLHPR</sequence>
<feature type="transmembrane region" description="Helical" evidence="1">
    <location>
        <begin position="356"/>
        <end position="373"/>
    </location>
</feature>
<reference evidence="2 3" key="1">
    <citation type="submission" date="2018-08" db="EMBL/GenBank/DDBJ databases">
        <authorList>
            <person name="Khan S.A."/>
            <person name="Jeon C.O."/>
            <person name="Chun B.H."/>
            <person name="Jeong S.E."/>
        </authorList>
    </citation>
    <scope>NUCLEOTIDE SEQUENCE [LARGE SCALE GENOMIC DNA]</scope>
    <source>
        <strain evidence="2 3">S-16</strain>
    </source>
</reference>
<feature type="transmembrane region" description="Helical" evidence="1">
    <location>
        <begin position="331"/>
        <end position="350"/>
    </location>
</feature>
<comment type="caution">
    <text evidence="2">The sequence shown here is derived from an EMBL/GenBank/DDBJ whole genome shotgun (WGS) entry which is preliminary data.</text>
</comment>
<evidence type="ECO:0000313" key="2">
    <source>
        <dbReference type="EMBL" id="RQP26566.1"/>
    </source>
</evidence>
<gene>
    <name evidence="2" type="ORF">DZC73_06065</name>
</gene>
<dbReference type="SUPFAM" id="SSF53448">
    <property type="entry name" value="Nucleotide-diphospho-sugar transferases"/>
    <property type="match status" value="1"/>
</dbReference>
<dbReference type="InterPro" id="IPR029044">
    <property type="entry name" value="Nucleotide-diphossugar_trans"/>
</dbReference>
<protein>
    <recommendedName>
        <fullName evidence="4">Glycosyltransferase</fullName>
    </recommendedName>
</protein>
<keyword evidence="1" id="KW-1133">Transmembrane helix</keyword>
<evidence type="ECO:0000313" key="3">
    <source>
        <dbReference type="Proteomes" id="UP000267464"/>
    </source>
</evidence>
<organism evidence="2 3">
    <name type="scientific">Piscinibacter terrae</name>
    <dbReference type="NCBI Taxonomy" id="2496871"/>
    <lineage>
        <taxon>Bacteria</taxon>
        <taxon>Pseudomonadati</taxon>
        <taxon>Pseudomonadota</taxon>
        <taxon>Betaproteobacteria</taxon>
        <taxon>Burkholderiales</taxon>
        <taxon>Sphaerotilaceae</taxon>
        <taxon>Piscinibacter</taxon>
    </lineage>
</organism>